<evidence type="ECO:0000256" key="1">
    <source>
        <dbReference type="SAM" id="MobiDB-lite"/>
    </source>
</evidence>
<dbReference type="AlphaFoldDB" id="A0AA88Y8E6"/>
<dbReference type="Proteomes" id="UP001186944">
    <property type="component" value="Unassembled WGS sequence"/>
</dbReference>
<keyword evidence="5" id="KW-1185">Reference proteome</keyword>
<dbReference type="InterPro" id="IPR025924">
    <property type="entry name" value="YHYH_dom"/>
</dbReference>
<dbReference type="PANTHER" id="PTHR30289">
    <property type="entry name" value="UNCHARACTERIZED PROTEIN YBCL-RELATED"/>
    <property type="match status" value="1"/>
</dbReference>
<dbReference type="EMBL" id="VSWD01000008">
    <property type="protein sequence ID" value="KAK3094850.1"/>
    <property type="molecule type" value="Genomic_DNA"/>
</dbReference>
<keyword evidence="2" id="KW-0732">Signal</keyword>
<gene>
    <name evidence="4" type="ORF">FSP39_007021</name>
</gene>
<comment type="caution">
    <text evidence="4">The sequence shown here is derived from an EMBL/GenBank/DDBJ whole genome shotgun (WGS) entry which is preliminary data.</text>
</comment>
<feature type="region of interest" description="Disordered" evidence="1">
    <location>
        <begin position="257"/>
        <end position="314"/>
    </location>
</feature>
<sequence>MTIGGILLTATSLICISLKFTTALTDVEIGKFGVSGNFSGASVSVETNSANHTIRASGIPDHETQTFNNNYPTAQNYVITIPKTPTHATVTGCLSLGAIGITRTGVAIYNPLTGGLDNAVEGATQEQFDSCDGHASPGGAYHYHKLPDSCLYRGEVDEFIGVAVDGFPIYGPRISETDEISEDELDICHGKYVNGAYRYYVTKIFPYFMGCFKGVVINERTVTQYDCSANTSRWDRQSFNHAFYLCHCETTGGGGGGGGGGQMRPECRPENPNPPSDCPDCSDPNPPRHCPPMSSTHPNSMMSSASRMPTSSNVRVTGPSVTGPVDTASYGCRISIWLIIGVASLLFFV</sequence>
<evidence type="ECO:0000313" key="5">
    <source>
        <dbReference type="Proteomes" id="UP001186944"/>
    </source>
</evidence>
<feature type="compositionally biased region" description="Polar residues" evidence="1">
    <location>
        <begin position="293"/>
        <end position="314"/>
    </location>
</feature>
<name>A0AA88Y8E6_PINIB</name>
<evidence type="ECO:0000313" key="4">
    <source>
        <dbReference type="EMBL" id="KAK3094850.1"/>
    </source>
</evidence>
<organism evidence="4 5">
    <name type="scientific">Pinctada imbricata</name>
    <name type="common">Atlantic pearl-oyster</name>
    <name type="synonym">Pinctada martensii</name>
    <dbReference type="NCBI Taxonomy" id="66713"/>
    <lineage>
        <taxon>Eukaryota</taxon>
        <taxon>Metazoa</taxon>
        <taxon>Spiralia</taxon>
        <taxon>Lophotrochozoa</taxon>
        <taxon>Mollusca</taxon>
        <taxon>Bivalvia</taxon>
        <taxon>Autobranchia</taxon>
        <taxon>Pteriomorphia</taxon>
        <taxon>Pterioida</taxon>
        <taxon>Pterioidea</taxon>
        <taxon>Pteriidae</taxon>
        <taxon>Pinctada</taxon>
    </lineage>
</organism>
<dbReference type="PANTHER" id="PTHR30289:SF8">
    <property type="entry name" value="YHYH DOMAIN-CONTAINING PROTEIN"/>
    <property type="match status" value="1"/>
</dbReference>
<accession>A0AA88Y8E6</accession>
<evidence type="ECO:0000259" key="3">
    <source>
        <dbReference type="Pfam" id="PF14240"/>
    </source>
</evidence>
<protein>
    <recommendedName>
        <fullName evidence="3">YHYH domain-containing protein</fullName>
    </recommendedName>
</protein>
<feature type="signal peptide" evidence="2">
    <location>
        <begin position="1"/>
        <end position="23"/>
    </location>
</feature>
<feature type="chain" id="PRO_5041667384" description="YHYH domain-containing protein" evidence="2">
    <location>
        <begin position="24"/>
        <end position="349"/>
    </location>
</feature>
<dbReference type="Pfam" id="PF14240">
    <property type="entry name" value="YHYH"/>
    <property type="match status" value="1"/>
</dbReference>
<proteinExistence type="predicted"/>
<feature type="domain" description="YHYH" evidence="3">
    <location>
        <begin position="79"/>
        <end position="173"/>
    </location>
</feature>
<reference evidence="4" key="1">
    <citation type="submission" date="2019-08" db="EMBL/GenBank/DDBJ databases">
        <title>The improved chromosome-level genome for the pearl oyster Pinctada fucata martensii using PacBio sequencing and Hi-C.</title>
        <authorList>
            <person name="Zheng Z."/>
        </authorList>
    </citation>
    <scope>NUCLEOTIDE SEQUENCE</scope>
    <source>
        <strain evidence="4">ZZ-2019</strain>
        <tissue evidence="4">Adductor muscle</tissue>
    </source>
</reference>
<evidence type="ECO:0000256" key="2">
    <source>
        <dbReference type="SAM" id="SignalP"/>
    </source>
</evidence>